<keyword evidence="1" id="KW-0732">Signal</keyword>
<feature type="signal peptide" evidence="1">
    <location>
        <begin position="1"/>
        <end position="24"/>
    </location>
</feature>
<feature type="chain" id="PRO_5047121392" evidence="1">
    <location>
        <begin position="25"/>
        <end position="188"/>
    </location>
</feature>
<accession>A0ABN9XEJ1</accession>
<dbReference type="Proteomes" id="UP001189429">
    <property type="component" value="Unassembled WGS sequence"/>
</dbReference>
<gene>
    <name evidence="2" type="ORF">PCOR1329_LOCUS76042</name>
</gene>
<comment type="caution">
    <text evidence="2">The sequence shown here is derived from an EMBL/GenBank/DDBJ whole genome shotgun (WGS) entry which is preliminary data.</text>
</comment>
<evidence type="ECO:0000256" key="1">
    <source>
        <dbReference type="SAM" id="SignalP"/>
    </source>
</evidence>
<dbReference type="EMBL" id="CAUYUJ010020419">
    <property type="protein sequence ID" value="CAK0898047.1"/>
    <property type="molecule type" value="Genomic_DNA"/>
</dbReference>
<name>A0ABN9XEJ1_9DINO</name>
<reference evidence="2" key="1">
    <citation type="submission" date="2023-10" db="EMBL/GenBank/DDBJ databases">
        <authorList>
            <person name="Chen Y."/>
            <person name="Shah S."/>
            <person name="Dougan E. K."/>
            <person name="Thang M."/>
            <person name="Chan C."/>
        </authorList>
    </citation>
    <scope>NUCLEOTIDE SEQUENCE [LARGE SCALE GENOMIC DNA]</scope>
</reference>
<evidence type="ECO:0000313" key="3">
    <source>
        <dbReference type="Proteomes" id="UP001189429"/>
    </source>
</evidence>
<evidence type="ECO:0000313" key="2">
    <source>
        <dbReference type="EMBL" id="CAK0898047.1"/>
    </source>
</evidence>
<sequence>MAASMSPLLLMAVACASVAPGVSASRLNLTIPSNQKVTIDGVEVYSQSAGFGILNSCQQFASEAVSDESKPSITVCGTGTKVHRVLEEPLRGVPRVQSLDRRVRLERREHHVCHRQPRHGSVDVHRAELHGGAVLSPEEEEGEEEETKWRRRRWRRRRPWRLLACLETPVLFLWLGGCLQCCAACHWR</sequence>
<protein>
    <submittedName>
        <fullName evidence="2">Uncharacterized protein</fullName>
    </submittedName>
</protein>
<keyword evidence="3" id="KW-1185">Reference proteome</keyword>
<proteinExistence type="predicted"/>
<organism evidence="2 3">
    <name type="scientific">Prorocentrum cordatum</name>
    <dbReference type="NCBI Taxonomy" id="2364126"/>
    <lineage>
        <taxon>Eukaryota</taxon>
        <taxon>Sar</taxon>
        <taxon>Alveolata</taxon>
        <taxon>Dinophyceae</taxon>
        <taxon>Prorocentrales</taxon>
        <taxon>Prorocentraceae</taxon>
        <taxon>Prorocentrum</taxon>
    </lineage>
</organism>